<keyword evidence="2" id="KW-0235">DNA replication</keyword>
<dbReference type="Pfam" id="PF00436">
    <property type="entry name" value="SSB"/>
    <property type="match status" value="1"/>
</dbReference>
<feature type="compositionally biased region" description="Gly residues" evidence="4">
    <location>
        <begin position="144"/>
        <end position="169"/>
    </location>
</feature>
<evidence type="ECO:0000313" key="5">
    <source>
        <dbReference type="EMBL" id="KFE71547.1"/>
    </source>
</evidence>
<dbReference type="CDD" id="cd04496">
    <property type="entry name" value="SSB_OBF"/>
    <property type="match status" value="1"/>
</dbReference>
<dbReference type="PANTHER" id="PTHR10302:SF27">
    <property type="entry name" value="SINGLE-STRANDED DNA-BINDING PROTEIN"/>
    <property type="match status" value="1"/>
</dbReference>
<keyword evidence="2" id="KW-0233">DNA recombination</keyword>
<evidence type="ECO:0000256" key="4">
    <source>
        <dbReference type="SAM" id="MobiDB-lite"/>
    </source>
</evidence>
<dbReference type="PANTHER" id="PTHR10302">
    <property type="entry name" value="SINGLE-STRANDED DNA-BINDING PROTEIN"/>
    <property type="match status" value="1"/>
</dbReference>
<dbReference type="EMBL" id="JMCB01000002">
    <property type="protein sequence ID" value="KFE71547.1"/>
    <property type="molecule type" value="Genomic_DNA"/>
</dbReference>
<dbReference type="PROSITE" id="PS50935">
    <property type="entry name" value="SSB"/>
    <property type="match status" value="1"/>
</dbReference>
<proteinExistence type="inferred from homology"/>
<dbReference type="InterPro" id="IPR000424">
    <property type="entry name" value="Primosome_PriB/ssb"/>
</dbReference>
<keyword evidence="6" id="KW-1185">Reference proteome</keyword>
<keyword evidence="2" id="KW-0227">DNA damage</keyword>
<name>A0A085WV34_9BACT</name>
<evidence type="ECO:0000256" key="2">
    <source>
        <dbReference type="HAMAP-Rule" id="MF_00984"/>
    </source>
</evidence>
<dbReference type="GO" id="GO:0006310">
    <property type="term" value="P:DNA recombination"/>
    <property type="evidence" value="ECO:0007669"/>
    <property type="project" value="UniProtKB-UniRule"/>
</dbReference>
<comment type="function">
    <text evidence="2">Plays an important role in DNA replication, recombination and repair. Binds to ssDNA and to an array of partner proteins to recruit them to their sites of action during DNA metabolism.</text>
</comment>
<dbReference type="Proteomes" id="UP000028725">
    <property type="component" value="Unassembled WGS sequence"/>
</dbReference>
<dbReference type="AlphaFoldDB" id="A0A085WV34"/>
<comment type="caution">
    <text evidence="2">Lacks conserved residue(s) required for the propagation of feature annotation.</text>
</comment>
<reference evidence="5 6" key="1">
    <citation type="submission" date="2014-04" db="EMBL/GenBank/DDBJ databases">
        <title>Genome assembly of Hyalangium minutum DSM 14724.</title>
        <authorList>
            <person name="Sharma G."/>
            <person name="Subramanian S."/>
        </authorList>
    </citation>
    <scope>NUCLEOTIDE SEQUENCE [LARGE SCALE GENOMIC DNA]</scope>
    <source>
        <strain evidence="5 6">DSM 14724</strain>
    </source>
</reference>
<evidence type="ECO:0000256" key="1">
    <source>
        <dbReference type="ARBA" id="ARBA00023125"/>
    </source>
</evidence>
<dbReference type="InterPro" id="IPR012340">
    <property type="entry name" value="NA-bd_OB-fold"/>
</dbReference>
<keyword evidence="1 2" id="KW-0238">DNA-binding</keyword>
<accession>A0A085WV34</accession>
<comment type="caution">
    <text evidence="5">The sequence shown here is derived from an EMBL/GenBank/DDBJ whole genome shotgun (WGS) entry which is preliminary data.</text>
</comment>
<dbReference type="GO" id="GO:0006260">
    <property type="term" value="P:DNA replication"/>
    <property type="evidence" value="ECO:0007669"/>
    <property type="project" value="UniProtKB-UniRule"/>
</dbReference>
<dbReference type="GO" id="GO:0009295">
    <property type="term" value="C:nucleoid"/>
    <property type="evidence" value="ECO:0007669"/>
    <property type="project" value="TreeGrafter"/>
</dbReference>
<gene>
    <name evidence="5" type="ORF">DB31_3677</name>
</gene>
<organism evidence="5 6">
    <name type="scientific">Hyalangium minutum</name>
    <dbReference type="NCBI Taxonomy" id="394096"/>
    <lineage>
        <taxon>Bacteria</taxon>
        <taxon>Pseudomonadati</taxon>
        <taxon>Myxococcota</taxon>
        <taxon>Myxococcia</taxon>
        <taxon>Myxococcales</taxon>
        <taxon>Cystobacterineae</taxon>
        <taxon>Archangiaceae</taxon>
        <taxon>Hyalangium</taxon>
    </lineage>
</organism>
<dbReference type="NCBIfam" id="TIGR00621">
    <property type="entry name" value="ssb"/>
    <property type="match status" value="1"/>
</dbReference>
<dbReference type="HAMAP" id="MF_00984">
    <property type="entry name" value="SSB"/>
    <property type="match status" value="1"/>
</dbReference>
<sequence length="194" mass="20755">MLNPVDWRRSVVERLPSGWPEVGWLSKGRAVMAGGVNKVILIGNLGADPEVRFTPGGQAVANFRIATSESWNDKNGQKQERTEWHRIVVWGKLAELCGEYLKKGRQCYVEGRLQTREWTDKENRKNYTTEVVATAVTFLGGREGGASAGAGGGQRGGGSYSRGGGGDDFGGPPPGVDDGGMNQSGGNGEDDIPF</sequence>
<dbReference type="SUPFAM" id="SSF50249">
    <property type="entry name" value="Nucleic acid-binding proteins"/>
    <property type="match status" value="1"/>
</dbReference>
<comment type="subunit">
    <text evidence="2">Homotetramer.</text>
</comment>
<dbReference type="GO" id="GO:0003697">
    <property type="term" value="F:single-stranded DNA binding"/>
    <property type="evidence" value="ECO:0007669"/>
    <property type="project" value="UniProtKB-UniRule"/>
</dbReference>
<keyword evidence="2" id="KW-0234">DNA repair</keyword>
<dbReference type="GO" id="GO:0006281">
    <property type="term" value="P:DNA repair"/>
    <property type="evidence" value="ECO:0007669"/>
    <property type="project" value="UniProtKB-UniRule"/>
</dbReference>
<dbReference type="Gene3D" id="2.40.50.140">
    <property type="entry name" value="Nucleic acid-binding proteins"/>
    <property type="match status" value="1"/>
</dbReference>
<dbReference type="InterPro" id="IPR011344">
    <property type="entry name" value="ssDNA-bd"/>
</dbReference>
<evidence type="ECO:0000256" key="3">
    <source>
        <dbReference type="RuleBase" id="RU000524"/>
    </source>
</evidence>
<protein>
    <recommendedName>
        <fullName evidence="2 3">Single-stranded DNA-binding protein</fullName>
        <shortName evidence="2">SSB</shortName>
    </recommendedName>
</protein>
<evidence type="ECO:0000313" key="6">
    <source>
        <dbReference type="Proteomes" id="UP000028725"/>
    </source>
</evidence>
<dbReference type="PATRIC" id="fig|394096.3.peg.1324"/>
<feature type="region of interest" description="Disordered" evidence="4">
    <location>
        <begin position="144"/>
        <end position="194"/>
    </location>
</feature>
<dbReference type="STRING" id="394096.DB31_3677"/>
<feature type="short sequence motif" description="Important for interaction with partner proteins" evidence="2">
    <location>
        <begin position="189"/>
        <end position="194"/>
    </location>
</feature>